<dbReference type="AlphaFoldDB" id="A0AAE3GT46"/>
<sequence>MYSKQVIHSATLVKVVILDPIELADENAESLKFRIEIFQWSPNRFTCKLLREETYCLEPTFQAKVGERWDVETYVLETGLSWREIEKESADTALKSIIQEIEQYFSVTIECPNIKVDKEHRL</sequence>
<dbReference type="RefSeq" id="WP_254010836.1">
    <property type="nucleotide sequence ID" value="NZ_JAMZMM010000036.1"/>
</dbReference>
<organism evidence="1 2">
    <name type="scientific">Limnofasciculus baicalensis BBK-W-15</name>
    <dbReference type="NCBI Taxonomy" id="2699891"/>
    <lineage>
        <taxon>Bacteria</taxon>
        <taxon>Bacillati</taxon>
        <taxon>Cyanobacteriota</taxon>
        <taxon>Cyanophyceae</taxon>
        <taxon>Coleofasciculales</taxon>
        <taxon>Coleofasciculaceae</taxon>
        <taxon>Limnofasciculus</taxon>
        <taxon>Limnofasciculus baicalensis</taxon>
    </lineage>
</organism>
<evidence type="ECO:0000313" key="2">
    <source>
        <dbReference type="Proteomes" id="UP001204953"/>
    </source>
</evidence>
<comment type="caution">
    <text evidence="1">The sequence shown here is derived from an EMBL/GenBank/DDBJ whole genome shotgun (WGS) entry which is preliminary data.</text>
</comment>
<proteinExistence type="predicted"/>
<reference evidence="1" key="1">
    <citation type="submission" date="2022-06" db="EMBL/GenBank/DDBJ databases">
        <title>New cyanobacteria of genus Symplocastrum in benthos of Lake Baikal.</title>
        <authorList>
            <person name="Sorokovikova E."/>
            <person name="Tikhonova I."/>
            <person name="Krasnopeev A."/>
            <person name="Evseev P."/>
            <person name="Gladkikh A."/>
            <person name="Belykh O."/>
        </authorList>
    </citation>
    <scope>NUCLEOTIDE SEQUENCE</scope>
    <source>
        <strain evidence="1">BBK-W-15</strain>
    </source>
</reference>
<dbReference type="EMBL" id="JAMZMM010000036">
    <property type="protein sequence ID" value="MCP2728032.1"/>
    <property type="molecule type" value="Genomic_DNA"/>
</dbReference>
<gene>
    <name evidence="1" type="ORF">NJ959_06010</name>
</gene>
<protein>
    <submittedName>
        <fullName evidence="1">Uncharacterized protein</fullName>
    </submittedName>
</protein>
<accession>A0AAE3GT46</accession>
<dbReference type="Proteomes" id="UP001204953">
    <property type="component" value="Unassembled WGS sequence"/>
</dbReference>
<name>A0AAE3GT46_9CYAN</name>
<keyword evidence="2" id="KW-1185">Reference proteome</keyword>
<evidence type="ECO:0000313" key="1">
    <source>
        <dbReference type="EMBL" id="MCP2728032.1"/>
    </source>
</evidence>